<organism evidence="4 5">
    <name type="scientific">Catenuloplanes niger</name>
    <dbReference type="NCBI Taxonomy" id="587534"/>
    <lineage>
        <taxon>Bacteria</taxon>
        <taxon>Bacillati</taxon>
        <taxon>Actinomycetota</taxon>
        <taxon>Actinomycetes</taxon>
        <taxon>Micromonosporales</taxon>
        <taxon>Micromonosporaceae</taxon>
        <taxon>Catenuloplanes</taxon>
    </lineage>
</organism>
<name>A0AAE3ZZ34_9ACTN</name>
<accession>A0AAE3ZZ34</accession>
<evidence type="ECO:0000256" key="1">
    <source>
        <dbReference type="SAM" id="MobiDB-lite"/>
    </source>
</evidence>
<dbReference type="RefSeq" id="WP_310422803.1">
    <property type="nucleotide sequence ID" value="NZ_JAVDYC010000001.1"/>
</dbReference>
<dbReference type="EMBL" id="JAVDYC010000001">
    <property type="protein sequence ID" value="MDR7326678.1"/>
    <property type="molecule type" value="Genomic_DNA"/>
</dbReference>
<keyword evidence="2" id="KW-0732">Signal</keyword>
<feature type="region of interest" description="Disordered" evidence="1">
    <location>
        <begin position="102"/>
        <end position="146"/>
    </location>
</feature>
<comment type="caution">
    <text evidence="4">The sequence shown here is derived from an EMBL/GenBank/DDBJ whole genome shotgun (WGS) entry which is preliminary data.</text>
</comment>
<evidence type="ECO:0000313" key="5">
    <source>
        <dbReference type="Proteomes" id="UP001183629"/>
    </source>
</evidence>
<feature type="domain" description="Peptidase C-terminal archaeal/bacterial" evidence="3">
    <location>
        <begin position="208"/>
        <end position="277"/>
    </location>
</feature>
<dbReference type="AlphaFoldDB" id="A0AAE3ZZ34"/>
<protein>
    <recommendedName>
        <fullName evidence="3">Peptidase C-terminal archaeal/bacterial domain-containing protein</fullName>
    </recommendedName>
</protein>
<sequence>MNVRTTLRRTAPSLLVVALAVTVGAPAPAQAEAPVAARAEAPDRAKLKGLTATGANPYLSFGAPDAPGARGAAPGMTFGLDGRLTTTRIAAWQRAAATGAEAAATRSGGGAGSSYAEREPATVRGRNDTRPEFIRGVGSGRHESGSFTVTGTLASEAPVAEPLAPPAEDDGAIPLATETGISAARRAVTTSGTIGDGPHGSAGTGTGDFDFYELTGRAGEVVTVDVDTPGAVLDSFAALYAADGTLLGGNDDQAPPADWSSRFSIELPADGTYYVAIGGWTGPLLPADPNDPASGPGAGSEGPYTVLLQVAAEDHDSFAVDLDKGDVLGLNVSGGAARLEIYDPSGTQVFGSVVDLSFIVPPSSPLPKGGNAVADHIAAVSGRHRIVIERGAGAYTANAVISRPAAESEPRGTKQTLLIDTNGATIDPAIFDAGATPGERPVTGLPAFLPNWGLTEADLPRLLDVVKRTVNAQLNQARRDARVDELAVRVVTDADGPETWGSPDTSRVIIGGTIEELEIPTVGIAQSIDPGNFAREETAIVLLDLLSGPAGDPVSLNTYLTPASDRVAFVGRVLGTLISHEAGHYLGNWHLTSVDDQLNIMDEGGADPAFFFGVGPDNVGGTADDVFARFGPGPLSTFEGFDGTENTAVRTAWALVKPGR</sequence>
<evidence type="ECO:0000256" key="2">
    <source>
        <dbReference type="SAM" id="SignalP"/>
    </source>
</evidence>
<keyword evidence="5" id="KW-1185">Reference proteome</keyword>
<dbReference type="InterPro" id="IPR007280">
    <property type="entry name" value="Peptidase_C_arc/bac"/>
</dbReference>
<evidence type="ECO:0000313" key="4">
    <source>
        <dbReference type="EMBL" id="MDR7326678.1"/>
    </source>
</evidence>
<proteinExistence type="predicted"/>
<gene>
    <name evidence="4" type="ORF">J2S44_006928</name>
</gene>
<feature type="signal peptide" evidence="2">
    <location>
        <begin position="1"/>
        <end position="31"/>
    </location>
</feature>
<dbReference type="Gene3D" id="2.60.120.380">
    <property type="match status" value="1"/>
</dbReference>
<feature type="chain" id="PRO_5041957696" description="Peptidase C-terminal archaeal/bacterial domain-containing protein" evidence="2">
    <location>
        <begin position="32"/>
        <end position="660"/>
    </location>
</feature>
<dbReference type="Proteomes" id="UP001183629">
    <property type="component" value="Unassembled WGS sequence"/>
</dbReference>
<evidence type="ECO:0000259" key="3">
    <source>
        <dbReference type="Pfam" id="PF04151"/>
    </source>
</evidence>
<reference evidence="4 5" key="1">
    <citation type="submission" date="2023-07" db="EMBL/GenBank/DDBJ databases">
        <title>Sequencing the genomes of 1000 actinobacteria strains.</title>
        <authorList>
            <person name="Klenk H.-P."/>
        </authorList>
    </citation>
    <scope>NUCLEOTIDE SEQUENCE [LARGE SCALE GENOMIC DNA]</scope>
    <source>
        <strain evidence="4 5">DSM 44711</strain>
    </source>
</reference>
<dbReference type="Pfam" id="PF04151">
    <property type="entry name" value="PPC"/>
    <property type="match status" value="1"/>
</dbReference>
<feature type="compositionally biased region" description="Basic and acidic residues" evidence="1">
    <location>
        <begin position="116"/>
        <end position="133"/>
    </location>
</feature>